<dbReference type="Proteomes" id="UP001287356">
    <property type="component" value="Unassembled WGS sequence"/>
</dbReference>
<reference evidence="1" key="2">
    <citation type="submission" date="2023-06" db="EMBL/GenBank/DDBJ databases">
        <authorList>
            <consortium name="Lawrence Berkeley National Laboratory"/>
            <person name="Haridas S."/>
            <person name="Hensen N."/>
            <person name="Bonometti L."/>
            <person name="Westerberg I."/>
            <person name="Brannstrom I.O."/>
            <person name="Guillou S."/>
            <person name="Cros-Aarteil S."/>
            <person name="Calhoun S."/>
            <person name="Kuo A."/>
            <person name="Mondo S."/>
            <person name="Pangilinan J."/>
            <person name="Riley R."/>
            <person name="Labutti K."/>
            <person name="Andreopoulos B."/>
            <person name="Lipzen A."/>
            <person name="Chen C."/>
            <person name="Yanf M."/>
            <person name="Daum C."/>
            <person name="Ng V."/>
            <person name="Clum A."/>
            <person name="Steindorff A."/>
            <person name="Ohm R."/>
            <person name="Martin F."/>
            <person name="Silar P."/>
            <person name="Natvig D."/>
            <person name="Lalanne C."/>
            <person name="Gautier V."/>
            <person name="Ament-Velasquez S.L."/>
            <person name="Kruys A."/>
            <person name="Hutchinson M.I."/>
            <person name="Powell A.J."/>
            <person name="Barry K."/>
            <person name="Miller A.N."/>
            <person name="Grigoriev I.V."/>
            <person name="Debuchy R."/>
            <person name="Gladieux P."/>
            <person name="Thoren M.H."/>
            <person name="Johannesson H."/>
        </authorList>
    </citation>
    <scope>NUCLEOTIDE SEQUENCE</scope>
    <source>
        <strain evidence="1">CBS 958.72</strain>
    </source>
</reference>
<accession>A0AAE0NKB1</accession>
<reference evidence="1" key="1">
    <citation type="journal article" date="2023" name="Mol. Phylogenet. Evol.">
        <title>Genome-scale phylogeny and comparative genomics of the fungal order Sordariales.</title>
        <authorList>
            <person name="Hensen N."/>
            <person name="Bonometti L."/>
            <person name="Westerberg I."/>
            <person name="Brannstrom I.O."/>
            <person name="Guillou S."/>
            <person name="Cros-Aarteil S."/>
            <person name="Calhoun S."/>
            <person name="Haridas S."/>
            <person name="Kuo A."/>
            <person name="Mondo S."/>
            <person name="Pangilinan J."/>
            <person name="Riley R."/>
            <person name="LaButti K."/>
            <person name="Andreopoulos B."/>
            <person name="Lipzen A."/>
            <person name="Chen C."/>
            <person name="Yan M."/>
            <person name="Daum C."/>
            <person name="Ng V."/>
            <person name="Clum A."/>
            <person name="Steindorff A."/>
            <person name="Ohm R.A."/>
            <person name="Martin F."/>
            <person name="Silar P."/>
            <person name="Natvig D.O."/>
            <person name="Lalanne C."/>
            <person name="Gautier V."/>
            <person name="Ament-Velasquez S.L."/>
            <person name="Kruys A."/>
            <person name="Hutchinson M.I."/>
            <person name="Powell A.J."/>
            <person name="Barry K."/>
            <person name="Miller A.N."/>
            <person name="Grigoriev I.V."/>
            <person name="Debuchy R."/>
            <person name="Gladieux P."/>
            <person name="Hiltunen Thoren M."/>
            <person name="Johannesson H."/>
        </authorList>
    </citation>
    <scope>NUCLEOTIDE SEQUENCE</scope>
    <source>
        <strain evidence="1">CBS 958.72</strain>
    </source>
</reference>
<evidence type="ECO:0000313" key="1">
    <source>
        <dbReference type="EMBL" id="KAK3383103.1"/>
    </source>
</evidence>
<dbReference type="AlphaFoldDB" id="A0AAE0NKB1"/>
<gene>
    <name evidence="1" type="ORF">B0T24DRAFT_34586</name>
</gene>
<proteinExistence type="predicted"/>
<organism evidence="1 2">
    <name type="scientific">Lasiosphaeria ovina</name>
    <dbReference type="NCBI Taxonomy" id="92902"/>
    <lineage>
        <taxon>Eukaryota</taxon>
        <taxon>Fungi</taxon>
        <taxon>Dikarya</taxon>
        <taxon>Ascomycota</taxon>
        <taxon>Pezizomycotina</taxon>
        <taxon>Sordariomycetes</taxon>
        <taxon>Sordariomycetidae</taxon>
        <taxon>Sordariales</taxon>
        <taxon>Lasiosphaeriaceae</taxon>
        <taxon>Lasiosphaeria</taxon>
    </lineage>
</organism>
<protein>
    <submittedName>
        <fullName evidence="1">Uncharacterized protein</fullName>
    </submittedName>
</protein>
<dbReference type="EMBL" id="JAULSN010000001">
    <property type="protein sequence ID" value="KAK3383103.1"/>
    <property type="molecule type" value="Genomic_DNA"/>
</dbReference>
<keyword evidence="2" id="KW-1185">Reference proteome</keyword>
<comment type="caution">
    <text evidence="1">The sequence shown here is derived from an EMBL/GenBank/DDBJ whole genome shotgun (WGS) entry which is preliminary data.</text>
</comment>
<evidence type="ECO:0000313" key="2">
    <source>
        <dbReference type="Proteomes" id="UP001287356"/>
    </source>
</evidence>
<sequence length="162" mass="17743">MGKVRGQDAIGRGTYRTEVANKVSTYLGMVQMWVVGYNKGSMPFWGVTATGSLAALGLDQTTWGRALLMYSRGLSAHRLQTDTTRVVATRAGICTEHVFRMPVHTSYIGTRRPPCGWELTRHTVGHCIATCYCDRFLFTAVYSTAAAAAAAVHHPFGFQEHG</sequence>
<name>A0AAE0NKB1_9PEZI</name>